<evidence type="ECO:0000313" key="1">
    <source>
        <dbReference type="EMBL" id="CAH3154048.1"/>
    </source>
</evidence>
<dbReference type="EMBL" id="CALNXI010001069">
    <property type="protein sequence ID" value="CAH3154048.1"/>
    <property type="molecule type" value="Genomic_DNA"/>
</dbReference>
<evidence type="ECO:0000313" key="2">
    <source>
        <dbReference type="Proteomes" id="UP001159427"/>
    </source>
</evidence>
<comment type="caution">
    <text evidence="1">The sequence shown here is derived from an EMBL/GenBank/DDBJ whole genome shotgun (WGS) entry which is preliminary data.</text>
</comment>
<sequence>MFQVHALLSPQAAHRLIWNRFAKNKAGAGGNIPLDLNLEFKNKMVKESIKKLGPSATRKSLDRICHSLGMTANLMACFDSSMSVFKRSGRHVKQSTKGDLAKIVGELVTHQAFRHTPGRKYVCYARQKPSILCGFDMQKMSTWIDEHKLHMILHRRAH</sequence>
<accession>A0ABN8PZN7</accession>
<protein>
    <submittedName>
        <fullName evidence="1">Uncharacterized protein</fullName>
    </submittedName>
</protein>
<keyword evidence="2" id="KW-1185">Reference proteome</keyword>
<dbReference type="Proteomes" id="UP001159427">
    <property type="component" value="Unassembled WGS sequence"/>
</dbReference>
<proteinExistence type="predicted"/>
<gene>
    <name evidence="1" type="ORF">PEVE_00001269</name>
</gene>
<name>A0ABN8PZN7_9CNID</name>
<organism evidence="1 2">
    <name type="scientific">Porites evermanni</name>
    <dbReference type="NCBI Taxonomy" id="104178"/>
    <lineage>
        <taxon>Eukaryota</taxon>
        <taxon>Metazoa</taxon>
        <taxon>Cnidaria</taxon>
        <taxon>Anthozoa</taxon>
        <taxon>Hexacorallia</taxon>
        <taxon>Scleractinia</taxon>
        <taxon>Fungiina</taxon>
        <taxon>Poritidae</taxon>
        <taxon>Porites</taxon>
    </lineage>
</organism>
<reference evidence="1 2" key="1">
    <citation type="submission" date="2022-05" db="EMBL/GenBank/DDBJ databases">
        <authorList>
            <consortium name="Genoscope - CEA"/>
            <person name="William W."/>
        </authorList>
    </citation>
    <scope>NUCLEOTIDE SEQUENCE [LARGE SCALE GENOMIC DNA]</scope>
</reference>